<proteinExistence type="predicted"/>
<protein>
    <submittedName>
        <fullName evidence="2">Uncharacterized protein</fullName>
    </submittedName>
</protein>
<reference evidence="2 3" key="1">
    <citation type="journal article" date="2021" name="Elife">
        <title>Chloroplast acquisition without the gene transfer in kleptoplastic sea slugs, Plakobranchus ocellatus.</title>
        <authorList>
            <person name="Maeda T."/>
            <person name="Takahashi S."/>
            <person name="Yoshida T."/>
            <person name="Shimamura S."/>
            <person name="Takaki Y."/>
            <person name="Nagai Y."/>
            <person name="Toyoda A."/>
            <person name="Suzuki Y."/>
            <person name="Arimoto A."/>
            <person name="Ishii H."/>
            <person name="Satoh N."/>
            <person name="Nishiyama T."/>
            <person name="Hasebe M."/>
            <person name="Maruyama T."/>
            <person name="Minagawa J."/>
            <person name="Obokata J."/>
            <person name="Shigenobu S."/>
        </authorList>
    </citation>
    <scope>NUCLEOTIDE SEQUENCE [LARGE SCALE GENOMIC DNA]</scope>
</reference>
<dbReference type="EMBL" id="BLXT01002310">
    <property type="protein sequence ID" value="GFN93021.1"/>
    <property type="molecule type" value="Genomic_DNA"/>
</dbReference>
<name>A0AAV3ZER8_9GAST</name>
<feature type="region of interest" description="Disordered" evidence="1">
    <location>
        <begin position="97"/>
        <end position="117"/>
    </location>
</feature>
<evidence type="ECO:0000256" key="1">
    <source>
        <dbReference type="SAM" id="MobiDB-lite"/>
    </source>
</evidence>
<evidence type="ECO:0000313" key="3">
    <source>
        <dbReference type="Proteomes" id="UP000735302"/>
    </source>
</evidence>
<sequence>MLLSNAFLLTNMPLTEFKITSWSKANESERVRSGKKEVRWVGMEKRKGKKWWARFIVSLETYGGPVLHAPLCELLTDQTIIQIDEFTTQSSRCQVASPQQGDLRLSGPPLGQGVGAGLEPATEGSLQICGRTRLPLCHRRLTRYNRLVTET</sequence>
<dbReference type="Proteomes" id="UP000735302">
    <property type="component" value="Unassembled WGS sequence"/>
</dbReference>
<organism evidence="2 3">
    <name type="scientific">Plakobranchus ocellatus</name>
    <dbReference type="NCBI Taxonomy" id="259542"/>
    <lineage>
        <taxon>Eukaryota</taxon>
        <taxon>Metazoa</taxon>
        <taxon>Spiralia</taxon>
        <taxon>Lophotrochozoa</taxon>
        <taxon>Mollusca</taxon>
        <taxon>Gastropoda</taxon>
        <taxon>Heterobranchia</taxon>
        <taxon>Euthyneura</taxon>
        <taxon>Panpulmonata</taxon>
        <taxon>Sacoglossa</taxon>
        <taxon>Placobranchoidea</taxon>
        <taxon>Plakobranchidae</taxon>
        <taxon>Plakobranchus</taxon>
    </lineage>
</organism>
<keyword evidence="3" id="KW-1185">Reference proteome</keyword>
<gene>
    <name evidence="2" type="ORF">PoB_001952700</name>
</gene>
<accession>A0AAV3ZER8</accession>
<evidence type="ECO:0000313" key="2">
    <source>
        <dbReference type="EMBL" id="GFN93021.1"/>
    </source>
</evidence>
<comment type="caution">
    <text evidence="2">The sequence shown here is derived from an EMBL/GenBank/DDBJ whole genome shotgun (WGS) entry which is preliminary data.</text>
</comment>
<dbReference type="AlphaFoldDB" id="A0AAV3ZER8"/>